<organism evidence="2 3">
    <name type="scientific">Pythium insidiosum</name>
    <name type="common">Pythiosis disease agent</name>
    <dbReference type="NCBI Taxonomy" id="114742"/>
    <lineage>
        <taxon>Eukaryota</taxon>
        <taxon>Sar</taxon>
        <taxon>Stramenopiles</taxon>
        <taxon>Oomycota</taxon>
        <taxon>Peronosporomycetes</taxon>
        <taxon>Pythiales</taxon>
        <taxon>Pythiaceae</taxon>
        <taxon>Pythium</taxon>
    </lineage>
</organism>
<evidence type="ECO:0000313" key="3">
    <source>
        <dbReference type="Proteomes" id="UP001209570"/>
    </source>
</evidence>
<name>A0AAD5LDG9_PYTIN</name>
<keyword evidence="1" id="KW-0812">Transmembrane</keyword>
<sequence>MEAAATMGARATESVKRRGFQLSSELKEFVSAFAARESSEVAISFEVKLLCALVVLFLFLLFLIAVLWDRYGKEIGELYTPNMTAPLGDGASTDMGNPNDVADEYTVYQKLPTFFYEYVPKKRN</sequence>
<keyword evidence="3" id="KW-1185">Reference proteome</keyword>
<feature type="transmembrane region" description="Helical" evidence="1">
    <location>
        <begin position="47"/>
        <end position="68"/>
    </location>
</feature>
<proteinExistence type="predicted"/>
<accession>A0AAD5LDG9</accession>
<gene>
    <name evidence="2" type="ORF">P43SY_004862</name>
</gene>
<keyword evidence="1" id="KW-1133">Transmembrane helix</keyword>
<comment type="caution">
    <text evidence="2">The sequence shown here is derived from an EMBL/GenBank/DDBJ whole genome shotgun (WGS) entry which is preliminary data.</text>
</comment>
<dbReference type="AlphaFoldDB" id="A0AAD5LDG9"/>
<dbReference type="EMBL" id="JAKCXM010000262">
    <property type="protein sequence ID" value="KAJ0397207.1"/>
    <property type="molecule type" value="Genomic_DNA"/>
</dbReference>
<dbReference type="Proteomes" id="UP001209570">
    <property type="component" value="Unassembled WGS sequence"/>
</dbReference>
<keyword evidence="1" id="KW-0472">Membrane</keyword>
<protein>
    <submittedName>
        <fullName evidence="2">Uncharacterized protein</fullName>
    </submittedName>
</protein>
<evidence type="ECO:0000256" key="1">
    <source>
        <dbReference type="SAM" id="Phobius"/>
    </source>
</evidence>
<evidence type="ECO:0000313" key="2">
    <source>
        <dbReference type="EMBL" id="KAJ0397207.1"/>
    </source>
</evidence>
<reference evidence="2" key="1">
    <citation type="submission" date="2021-12" db="EMBL/GenBank/DDBJ databases">
        <title>Prjna785345.</title>
        <authorList>
            <person name="Rujirawat T."/>
            <person name="Krajaejun T."/>
        </authorList>
    </citation>
    <scope>NUCLEOTIDE SEQUENCE</scope>
    <source>
        <strain evidence="2">Pi057C3</strain>
    </source>
</reference>